<dbReference type="RefSeq" id="WP_147851878.1">
    <property type="nucleotide sequence ID" value="NZ_VDUZ01000066.1"/>
</dbReference>
<feature type="chain" id="PRO_5022723791" description="DUF3617 family protein" evidence="1">
    <location>
        <begin position="30"/>
        <end position="181"/>
    </location>
</feature>
<keyword evidence="1" id="KW-0732">Signal</keyword>
<accession>A0A5C8P9Z8</accession>
<gene>
    <name evidence="2" type="ORF">FHP25_36135</name>
</gene>
<evidence type="ECO:0000256" key="1">
    <source>
        <dbReference type="SAM" id="SignalP"/>
    </source>
</evidence>
<reference evidence="2 3" key="1">
    <citation type="submission" date="2019-06" db="EMBL/GenBank/DDBJ databases">
        <title>New taxonomy in bacterial strain CC-CFT640, isolated from vineyard.</title>
        <authorList>
            <person name="Lin S.-Y."/>
            <person name="Tsai C.-F."/>
            <person name="Young C.-C."/>
        </authorList>
    </citation>
    <scope>NUCLEOTIDE SEQUENCE [LARGE SCALE GENOMIC DNA]</scope>
    <source>
        <strain evidence="2 3">CC-CFT640</strain>
    </source>
</reference>
<protein>
    <recommendedName>
        <fullName evidence="4">DUF3617 family protein</fullName>
    </recommendedName>
</protein>
<keyword evidence="3" id="KW-1185">Reference proteome</keyword>
<evidence type="ECO:0000313" key="2">
    <source>
        <dbReference type="EMBL" id="TXL70047.1"/>
    </source>
</evidence>
<dbReference type="OrthoDB" id="7344322at2"/>
<dbReference type="AlphaFoldDB" id="A0A5C8P9Z8"/>
<dbReference type="EMBL" id="VDUZ01000066">
    <property type="protein sequence ID" value="TXL70047.1"/>
    <property type="molecule type" value="Genomic_DNA"/>
</dbReference>
<evidence type="ECO:0008006" key="4">
    <source>
        <dbReference type="Google" id="ProtNLM"/>
    </source>
</evidence>
<sequence>MAGSGLRFRFAAAALAASLAGLSAAAARAEEPVAMNAFAVWTSEGAVTRTAEKKLAMASALTGTLFVETPEGPVDTGRIVCPAMVQVETETGHQSGNGFCTFTAYDGAQAFGTWECTGVHLVGCSGKFQLTGGTGRLATIKGSSSLVLRGRFHELDVQLGKAASYTVSGIALWRDLRLESQ</sequence>
<comment type="caution">
    <text evidence="2">The sequence shown here is derived from an EMBL/GenBank/DDBJ whole genome shotgun (WGS) entry which is preliminary data.</text>
</comment>
<evidence type="ECO:0000313" key="3">
    <source>
        <dbReference type="Proteomes" id="UP000321638"/>
    </source>
</evidence>
<name>A0A5C8P9Z8_9HYPH</name>
<proteinExistence type="predicted"/>
<organism evidence="2 3">
    <name type="scientific">Vineibacter terrae</name>
    <dbReference type="NCBI Taxonomy" id="2586908"/>
    <lineage>
        <taxon>Bacteria</taxon>
        <taxon>Pseudomonadati</taxon>
        <taxon>Pseudomonadota</taxon>
        <taxon>Alphaproteobacteria</taxon>
        <taxon>Hyphomicrobiales</taxon>
        <taxon>Vineibacter</taxon>
    </lineage>
</organism>
<feature type="signal peptide" evidence="1">
    <location>
        <begin position="1"/>
        <end position="29"/>
    </location>
</feature>
<dbReference type="Proteomes" id="UP000321638">
    <property type="component" value="Unassembled WGS sequence"/>
</dbReference>